<protein>
    <recommendedName>
        <fullName evidence="6 7">Long-chain-fatty-acid--CoA ligase</fullName>
        <ecNumber evidence="6 7">6.2.1.3</ecNumber>
    </recommendedName>
</protein>
<comment type="catalytic activity">
    <reaction evidence="7">
        <text>a long-chain fatty acid + ATP + CoA = a long-chain fatty acyl-CoA + AMP + diphosphate</text>
        <dbReference type="Rhea" id="RHEA:15421"/>
        <dbReference type="ChEBI" id="CHEBI:30616"/>
        <dbReference type="ChEBI" id="CHEBI:33019"/>
        <dbReference type="ChEBI" id="CHEBI:57287"/>
        <dbReference type="ChEBI" id="CHEBI:57560"/>
        <dbReference type="ChEBI" id="CHEBI:83139"/>
        <dbReference type="ChEBI" id="CHEBI:456215"/>
        <dbReference type="EC" id="6.2.1.3"/>
    </reaction>
</comment>
<dbReference type="InterPro" id="IPR020845">
    <property type="entry name" value="AMP-binding_CS"/>
</dbReference>
<dbReference type="InterPro" id="IPR042099">
    <property type="entry name" value="ANL_N_sf"/>
</dbReference>
<dbReference type="EC" id="6.2.1.3" evidence="6 7"/>
<evidence type="ECO:0000256" key="8">
    <source>
        <dbReference type="SAM" id="MobiDB-lite"/>
    </source>
</evidence>
<dbReference type="EMBL" id="JAAAJA010000305">
    <property type="protein sequence ID" value="KAG0256322.1"/>
    <property type="molecule type" value="Genomic_DNA"/>
</dbReference>
<dbReference type="OrthoDB" id="1700726at2759"/>
<keyword evidence="11" id="KW-1185">Reference proteome</keyword>
<evidence type="ECO:0000259" key="9">
    <source>
        <dbReference type="Pfam" id="PF00501"/>
    </source>
</evidence>
<dbReference type="InterPro" id="IPR045311">
    <property type="entry name" value="LC-FACS_euk"/>
</dbReference>
<dbReference type="Proteomes" id="UP000726737">
    <property type="component" value="Unassembled WGS sequence"/>
</dbReference>
<dbReference type="GO" id="GO:0005783">
    <property type="term" value="C:endoplasmic reticulum"/>
    <property type="evidence" value="ECO:0007669"/>
    <property type="project" value="TreeGrafter"/>
</dbReference>
<dbReference type="Gene3D" id="3.40.50.12780">
    <property type="entry name" value="N-terminal domain of ligase-like"/>
    <property type="match status" value="1"/>
</dbReference>
<keyword evidence="5 7" id="KW-0067">ATP-binding</keyword>
<evidence type="ECO:0000256" key="2">
    <source>
        <dbReference type="ARBA" id="ARBA00022598"/>
    </source>
</evidence>
<evidence type="ECO:0000256" key="5">
    <source>
        <dbReference type="ARBA" id="ARBA00022840"/>
    </source>
</evidence>
<evidence type="ECO:0000313" key="11">
    <source>
        <dbReference type="Proteomes" id="UP000726737"/>
    </source>
</evidence>
<reference evidence="10" key="1">
    <citation type="journal article" date="2020" name="Fungal Divers.">
        <title>Resolving the Mortierellaceae phylogeny through synthesis of multi-gene phylogenetics and phylogenomics.</title>
        <authorList>
            <person name="Vandepol N."/>
            <person name="Liber J."/>
            <person name="Desiro A."/>
            <person name="Na H."/>
            <person name="Kennedy M."/>
            <person name="Barry K."/>
            <person name="Grigoriev I.V."/>
            <person name="Miller A.N."/>
            <person name="O'Donnell K."/>
            <person name="Stajich J.E."/>
            <person name="Bonito G."/>
        </authorList>
    </citation>
    <scope>NUCLEOTIDE SEQUENCE</scope>
    <source>
        <strain evidence="10">KOD948</strain>
    </source>
</reference>
<dbReference type="CDD" id="cd05927">
    <property type="entry name" value="LC-FACS_euk"/>
    <property type="match status" value="1"/>
</dbReference>
<name>A0A9P6PXU1_9FUNG</name>
<dbReference type="InterPro" id="IPR000873">
    <property type="entry name" value="AMP-dep_synth/lig_dom"/>
</dbReference>
<feature type="region of interest" description="Disordered" evidence="8">
    <location>
        <begin position="1"/>
        <end position="23"/>
    </location>
</feature>
<evidence type="ECO:0000256" key="1">
    <source>
        <dbReference type="ARBA" id="ARBA00006432"/>
    </source>
</evidence>
<comment type="function">
    <text evidence="7">Catalyzes the conversion of long-chain fatty acids to their active form acyl-CoAs for both synthesis of cellular lipids, and degradation via beta-oxidation.</text>
</comment>
<dbReference type="PROSITE" id="PS00455">
    <property type="entry name" value="AMP_BINDING"/>
    <property type="match status" value="1"/>
</dbReference>
<keyword evidence="7" id="KW-0443">Lipid metabolism</keyword>
<dbReference type="SUPFAM" id="SSF56801">
    <property type="entry name" value="Acetyl-CoA synthetase-like"/>
    <property type="match status" value="1"/>
</dbReference>
<gene>
    <name evidence="10" type="primary">LACS7_1</name>
    <name evidence="10" type="ORF">BG011_004627</name>
</gene>
<keyword evidence="2 7" id="KW-0436">Ligase</keyword>
<comment type="similarity">
    <text evidence="1 7">Belongs to the ATP-dependent AMP-binding enzyme family.</text>
</comment>
<proteinExistence type="inferred from homology"/>
<dbReference type="PANTHER" id="PTHR43272">
    <property type="entry name" value="LONG-CHAIN-FATTY-ACID--COA LIGASE"/>
    <property type="match status" value="1"/>
</dbReference>
<organism evidence="10 11">
    <name type="scientific">Mortierella polycephala</name>
    <dbReference type="NCBI Taxonomy" id="41804"/>
    <lineage>
        <taxon>Eukaryota</taxon>
        <taxon>Fungi</taxon>
        <taxon>Fungi incertae sedis</taxon>
        <taxon>Mucoromycota</taxon>
        <taxon>Mortierellomycotina</taxon>
        <taxon>Mortierellomycetes</taxon>
        <taxon>Mortierellales</taxon>
        <taxon>Mortierellaceae</taxon>
        <taxon>Mortierella</taxon>
    </lineage>
</organism>
<dbReference type="Pfam" id="PF00501">
    <property type="entry name" value="AMP-binding"/>
    <property type="match status" value="1"/>
</dbReference>
<dbReference type="GO" id="GO:0005524">
    <property type="term" value="F:ATP binding"/>
    <property type="evidence" value="ECO:0007669"/>
    <property type="project" value="UniProtKB-KW"/>
</dbReference>
<feature type="domain" description="AMP-dependent synthetase/ligase" evidence="9">
    <location>
        <begin position="71"/>
        <end position="481"/>
    </location>
</feature>
<comment type="caution">
    <text evidence="10">The sequence shown here is derived from an EMBL/GenBank/DDBJ whole genome shotgun (WGS) entry which is preliminary data.</text>
</comment>
<dbReference type="PANTHER" id="PTHR43272:SF33">
    <property type="entry name" value="AMP-BINDING DOMAIN-CONTAINING PROTEIN-RELATED"/>
    <property type="match status" value="1"/>
</dbReference>
<evidence type="ECO:0000256" key="3">
    <source>
        <dbReference type="ARBA" id="ARBA00022741"/>
    </source>
</evidence>
<dbReference type="AlphaFoldDB" id="A0A9P6PXU1"/>
<evidence type="ECO:0000256" key="4">
    <source>
        <dbReference type="ARBA" id="ARBA00022832"/>
    </source>
</evidence>
<dbReference type="GO" id="GO:0004467">
    <property type="term" value="F:long-chain fatty acid-CoA ligase activity"/>
    <property type="evidence" value="ECO:0007669"/>
    <property type="project" value="UniProtKB-EC"/>
</dbReference>
<accession>A0A9P6PXU1</accession>
<keyword evidence="3 7" id="KW-0547">Nucleotide-binding</keyword>
<keyword evidence="4 7" id="KW-0276">Fatty acid metabolism</keyword>
<evidence type="ECO:0000256" key="7">
    <source>
        <dbReference type="RuleBase" id="RU369030"/>
    </source>
</evidence>
<dbReference type="GO" id="GO:0016020">
    <property type="term" value="C:membrane"/>
    <property type="evidence" value="ECO:0007669"/>
    <property type="project" value="TreeGrafter"/>
</dbReference>
<evidence type="ECO:0000313" key="10">
    <source>
        <dbReference type="EMBL" id="KAG0256322.1"/>
    </source>
</evidence>
<evidence type="ECO:0000256" key="6">
    <source>
        <dbReference type="ARBA" id="ARBA00026121"/>
    </source>
</evidence>
<sequence length="661" mass="72998">MATQMYSVAVPNSPDIPGEGKPRRSVLCPDKLVENYPSIKAGATITTLYENFLEGVLRSDGGDFLGHRPIVNGAPQDYKWESYTKVQKRVTDFGAGLSHLGLSPSDNFGIFSINRPEWTMSELAGYMYNYTTVPLYDTLGVTAIEYIVNQTEMQIIIASADKASIILNLKSTLPTVKIVIVMGELDDALVTEGKDLGVNVVSWTSVEASGLERPVEAVHPTAEDVATICYTSGTTGTPKGAILTHKNFVGTIGSFHMMAKHGKFFIPSCADIHVSYLPLAHVFERLCQSVMISGSARIGYYQGDTLKLLDDIAVLHPTIFVSVPRLFNRIYDKVLAGVKAKGGLAAFLFNRAYNAKKANLRRGIIEHALWDKLVFGTIRARLGGKVKHIVSGSAPISPDVMDFLRICFSADVYEGYGQTEQAAGLSMSYRGDLTPGQVGPPQLCTEVKLRDLPAMNYTSQDKPFPRGEIMLRGTSVFKGYFKSQKQTEETLDAEGWSSTGDVGQWDAQGRLIVIDRVKNIFKLAQGEYIAPEKIEAILAKHFLVAQVFVHGHSLQATLVGVVVPDAETLKLWANENKLGDKSYEELCAHPLVRTTLLKELTVFGKESDLKGFEILKNIYVTSEQFSIENDLLTPTFKLKRHQAKEKYNAEIDRMYNEINNN</sequence>